<dbReference type="InterPro" id="IPR006222">
    <property type="entry name" value="GCVT_N"/>
</dbReference>
<feature type="domain" description="GCVT N-terminal" evidence="7">
    <location>
        <begin position="9"/>
        <end position="252"/>
    </location>
</feature>
<dbReference type="PANTHER" id="PTHR43757:SF2">
    <property type="entry name" value="AMINOMETHYLTRANSFERASE, MITOCHONDRIAL"/>
    <property type="match status" value="1"/>
</dbReference>
<comment type="catalytic activity">
    <reaction evidence="6">
        <text>N(6)-[(R)-S(8)-aminomethyldihydrolipoyl]-L-lysyl-[protein] + (6S)-5,6,7,8-tetrahydrofolate = N(6)-[(R)-dihydrolipoyl]-L-lysyl-[protein] + (6R)-5,10-methylene-5,6,7,8-tetrahydrofolate + NH4(+)</text>
        <dbReference type="Rhea" id="RHEA:16945"/>
        <dbReference type="Rhea" id="RHEA-COMP:10475"/>
        <dbReference type="Rhea" id="RHEA-COMP:10492"/>
        <dbReference type="ChEBI" id="CHEBI:15636"/>
        <dbReference type="ChEBI" id="CHEBI:28938"/>
        <dbReference type="ChEBI" id="CHEBI:57453"/>
        <dbReference type="ChEBI" id="CHEBI:83100"/>
        <dbReference type="ChEBI" id="CHEBI:83143"/>
        <dbReference type="EC" id="2.1.2.10"/>
    </reaction>
</comment>
<dbReference type="AlphaFoldDB" id="A0A6J6W8B0"/>
<evidence type="ECO:0000256" key="5">
    <source>
        <dbReference type="ARBA" id="ARBA00031395"/>
    </source>
</evidence>
<dbReference type="GO" id="GO:0004047">
    <property type="term" value="F:aminomethyltransferase activity"/>
    <property type="evidence" value="ECO:0007669"/>
    <property type="project" value="UniProtKB-EC"/>
</dbReference>
<evidence type="ECO:0000259" key="8">
    <source>
        <dbReference type="Pfam" id="PF08669"/>
    </source>
</evidence>
<dbReference type="InterPro" id="IPR028896">
    <property type="entry name" value="GcvT/YgfZ/DmdA"/>
</dbReference>
<evidence type="ECO:0000259" key="7">
    <source>
        <dbReference type="Pfam" id="PF01571"/>
    </source>
</evidence>
<dbReference type="PANTHER" id="PTHR43757">
    <property type="entry name" value="AMINOMETHYLTRANSFERASE"/>
    <property type="match status" value="1"/>
</dbReference>
<name>A0A6J6W8B0_9ZZZZ</name>
<dbReference type="Gene3D" id="3.30.70.1400">
    <property type="entry name" value="Aminomethyltransferase beta-barrel domains"/>
    <property type="match status" value="1"/>
</dbReference>
<dbReference type="NCBIfam" id="NF001567">
    <property type="entry name" value="PRK00389.1"/>
    <property type="match status" value="1"/>
</dbReference>
<dbReference type="Gene3D" id="4.10.1250.10">
    <property type="entry name" value="Aminomethyltransferase fragment"/>
    <property type="match status" value="1"/>
</dbReference>
<dbReference type="InterPro" id="IPR027266">
    <property type="entry name" value="TrmE/GcvT-like"/>
</dbReference>
<dbReference type="Gene3D" id="3.30.1360.120">
    <property type="entry name" value="Probable tRNA modification gtpase trme, domain 1"/>
    <property type="match status" value="1"/>
</dbReference>
<accession>A0A6J6W8B0</accession>
<dbReference type="InterPro" id="IPR013977">
    <property type="entry name" value="GcvT_C"/>
</dbReference>
<evidence type="ECO:0000256" key="6">
    <source>
        <dbReference type="ARBA" id="ARBA00047665"/>
    </source>
</evidence>
<evidence type="ECO:0000256" key="1">
    <source>
        <dbReference type="ARBA" id="ARBA00008609"/>
    </source>
</evidence>
<dbReference type="GO" id="GO:0006546">
    <property type="term" value="P:glycine catabolic process"/>
    <property type="evidence" value="ECO:0007669"/>
    <property type="project" value="InterPro"/>
</dbReference>
<dbReference type="SUPFAM" id="SSF103025">
    <property type="entry name" value="Folate-binding domain"/>
    <property type="match status" value="1"/>
</dbReference>
<dbReference type="GO" id="GO:0008483">
    <property type="term" value="F:transaminase activity"/>
    <property type="evidence" value="ECO:0007669"/>
    <property type="project" value="UniProtKB-KW"/>
</dbReference>
<evidence type="ECO:0000313" key="9">
    <source>
        <dbReference type="EMBL" id="CAB4778907.1"/>
    </source>
</evidence>
<feature type="domain" description="Aminomethyltransferase C-terminal" evidence="8">
    <location>
        <begin position="273"/>
        <end position="347"/>
    </location>
</feature>
<dbReference type="Pfam" id="PF01571">
    <property type="entry name" value="GCV_T"/>
    <property type="match status" value="1"/>
</dbReference>
<dbReference type="EMBL" id="CAFAAB010000028">
    <property type="protein sequence ID" value="CAB4778907.1"/>
    <property type="molecule type" value="Genomic_DNA"/>
</dbReference>
<dbReference type="Gene3D" id="2.40.30.110">
    <property type="entry name" value="Aminomethyltransferase beta-barrel domains"/>
    <property type="match status" value="1"/>
</dbReference>
<dbReference type="InterPro" id="IPR006223">
    <property type="entry name" value="GcvT"/>
</dbReference>
<evidence type="ECO:0000256" key="3">
    <source>
        <dbReference type="ARBA" id="ARBA00022576"/>
    </source>
</evidence>
<proteinExistence type="inferred from homology"/>
<organism evidence="9">
    <name type="scientific">freshwater metagenome</name>
    <dbReference type="NCBI Taxonomy" id="449393"/>
    <lineage>
        <taxon>unclassified sequences</taxon>
        <taxon>metagenomes</taxon>
        <taxon>ecological metagenomes</taxon>
    </lineage>
</organism>
<gene>
    <name evidence="9" type="ORF">UFOPK2958_00390</name>
</gene>
<protein>
    <recommendedName>
        <fullName evidence="2">aminomethyltransferase</fullName>
        <ecNumber evidence="2">2.1.2.10</ecNumber>
    </recommendedName>
    <alternativeName>
        <fullName evidence="5">Glycine cleavage system T protein</fullName>
    </alternativeName>
</protein>
<dbReference type="SUPFAM" id="SSF101790">
    <property type="entry name" value="Aminomethyltransferase beta-barrel domain"/>
    <property type="match status" value="1"/>
</dbReference>
<evidence type="ECO:0000256" key="4">
    <source>
        <dbReference type="ARBA" id="ARBA00022679"/>
    </source>
</evidence>
<dbReference type="EC" id="2.1.2.10" evidence="2"/>
<dbReference type="NCBIfam" id="TIGR00528">
    <property type="entry name" value="gcvT"/>
    <property type="match status" value="1"/>
</dbReference>
<reference evidence="9" key="1">
    <citation type="submission" date="2020-05" db="EMBL/GenBank/DDBJ databases">
        <authorList>
            <person name="Chiriac C."/>
            <person name="Salcher M."/>
            <person name="Ghai R."/>
            <person name="Kavagutti S V."/>
        </authorList>
    </citation>
    <scope>NUCLEOTIDE SEQUENCE</scope>
</reference>
<sequence length="351" mass="37687">MSDDRRPFLYDQHVALGAKIVPFGGWAMPLLYASGTVAEHLATRQEATVFDVSHLGTVRCDGDDIFGHLQNTLTNDLRKVAPGQAQYTHLLNEQAGVVDDIIVWWVGPNEFDVMPNASNTSGVLSVLPGIDITATRCVLAVQGPKARSLMATIDPRFAEVPRFHVRRFDFAGVEVRIAGTGYTGEDGIEIAVPNEGADEMLARIVGAGVIPAGLGARDTLRLEAALPLHGHELGPTITSLEARLGWVVGWDKPTFLGREALDQQRRDGVPRLLTAFATDSRQPLREGAEIFIDGVQRGTLTSGNFSPVLGHGIGLGFVDGGVEVGTEVSMAMRGREVPAVVVKAPFVRKAK</sequence>
<dbReference type="PIRSF" id="PIRSF006487">
    <property type="entry name" value="GcvT"/>
    <property type="match status" value="1"/>
</dbReference>
<dbReference type="GO" id="GO:0005960">
    <property type="term" value="C:glycine cleavage complex"/>
    <property type="evidence" value="ECO:0007669"/>
    <property type="project" value="InterPro"/>
</dbReference>
<dbReference type="InterPro" id="IPR029043">
    <property type="entry name" value="GcvT/YgfZ_C"/>
</dbReference>
<comment type="similarity">
    <text evidence="1">Belongs to the GcvT family.</text>
</comment>
<evidence type="ECO:0000256" key="2">
    <source>
        <dbReference type="ARBA" id="ARBA00012616"/>
    </source>
</evidence>
<dbReference type="Pfam" id="PF08669">
    <property type="entry name" value="GCV_T_C"/>
    <property type="match status" value="1"/>
</dbReference>
<keyword evidence="4" id="KW-0808">Transferase</keyword>
<keyword evidence="3" id="KW-0032">Aminotransferase</keyword>